<keyword evidence="14" id="KW-1185">Reference proteome</keyword>
<evidence type="ECO:0000313" key="14">
    <source>
        <dbReference type="Proteomes" id="UP001159427"/>
    </source>
</evidence>
<feature type="compositionally biased region" description="Polar residues" evidence="9">
    <location>
        <begin position="130"/>
        <end position="161"/>
    </location>
</feature>
<feature type="compositionally biased region" description="Basic and acidic residues" evidence="9">
    <location>
        <begin position="1279"/>
        <end position="1294"/>
    </location>
</feature>
<evidence type="ECO:0008006" key="15">
    <source>
        <dbReference type="Google" id="ProtNLM"/>
    </source>
</evidence>
<evidence type="ECO:0000256" key="8">
    <source>
        <dbReference type="SAM" id="Coils"/>
    </source>
</evidence>
<feature type="region of interest" description="Disordered" evidence="9">
    <location>
        <begin position="126"/>
        <end position="174"/>
    </location>
</feature>
<keyword evidence="6 8" id="KW-0175">Coiled coil</keyword>
<comment type="caution">
    <text evidence="13">The sequence shown here is derived from an EMBL/GenBank/DDBJ whole genome shotgun (WGS) entry which is preliminary data.</text>
</comment>
<evidence type="ECO:0000256" key="6">
    <source>
        <dbReference type="ARBA" id="ARBA00023054"/>
    </source>
</evidence>
<dbReference type="Pfam" id="PF14658">
    <property type="entry name" value="EF-hand_9"/>
    <property type="match status" value="1"/>
</dbReference>
<feature type="region of interest" description="Disordered" evidence="9">
    <location>
        <begin position="1206"/>
        <end position="1228"/>
    </location>
</feature>
<evidence type="ECO:0000256" key="7">
    <source>
        <dbReference type="ARBA" id="ARBA00023136"/>
    </source>
</evidence>
<feature type="region of interest" description="Disordered" evidence="9">
    <location>
        <begin position="1141"/>
        <end position="1182"/>
    </location>
</feature>
<evidence type="ECO:0000256" key="9">
    <source>
        <dbReference type="SAM" id="MobiDB-lite"/>
    </source>
</evidence>
<accession>A0ABN8LHF0</accession>
<sequence length="1389" mass="156053">MPKFAKSVENFLPNLSQEAFFTKTEKSTERDDPSRVSEDADAILDSLFNACDTERTGRVSVSRLIEYLRNAISNGTEEFAGNLDDLSLIWDPDGRDLEIDLTSFQEGIKEWISDIRQRSFVNVEDDECPSPSSVNCMDSPEPRTSFNSPKKISDHVSSTPNVSSDSVEGVGGVSPDRDWSTELISTIENLQLNNKRLVEQHTAMQAQMESTEEANSQLTAEVEGLHKQLRSYHLLIDKSKEKDKEITELRQAVSDALDANQCLQGKISQLEKERALYESNINGIGEKLVEAQTQIELLEEERTRLINDLAEQKQYCSDLQEIQGVKNDMIAKESSTNSSMIVGLASENETLKMEKGRLENRILDLEENVVRLKRNELSAERSQLFQNGPSLTSTPFARQSSLQQELEAQETYETKGLPSPMVGSLYNLNDSLDGDVLDTSLTGLNQSWMSSLSFDSTSTNATFEKYSLTALQLASEFKEKKERALRQIDELAVLDKSGEVKDKKEVVLREQLTQDLDNFATRVSSLCIKKKAAEKRTMKLLAASKKLKEENKQLFDERSKAYQKLGTMSLCNDEMSVRMLELESRLEQERKTVEQQSEELRFLEQQLSAVTEDLFKMRDEKENLSRSLEYEKRLSSSLEEEIVTLRKSQDELESQQTLLLVKIKELESELLKTTSQLGVEKRRTSTLEESIQLSVSRHSDELKEIFDAIPMSDMELLNRSRQSPRASSPCITGHMVKTKLFEFVSQSDTNKRIQGVGRDSPDGKPVNELEENEYQEVSKSQQREELRQTPLERWLDDDFYKQAPSSISSDSLSPNNGRQEVDGISESPSGKFLQLVARECRTSGSQTDLKDFASIGSQTDLLSEIEEIDLKEILSKGSQTDLLREIEDIDFKELVSTDDGDRRERQRKSAVSETPVIVTETIKLGDKPDSALKTTSEDSGSGSTSLSVEKEKTATKLWRKKLSVAFKTPDEFDSYESATGRALENAVGTSNFVDGVSLRVSPAPNEKEIEKQFRTLVLAFHTDQDTLSRRLEVQARARDTAESNMNKELQSMANLLKEFDHFCITRDMQDMLSVLKSQVEVMKTSTKRLTTQTEQHGCVQQEARMSSGIEVMICHAENVSRHLERVREDLTELRLKERLVSEESVTSVSNGSSLSDSTLTKSASSSPTRPDQPVSGTDGTKQNSLLNFVMAFHTTSMRAKEALRSFRRRSGAGRQERAASAAVPRVEVDDAVAATDPEAERAQDGQSNSWPEISVVNTEGREDGSTLNETGVGEGTVIRNEEEVTSDPRERLSDEAEESSENISEVEELESGEGSSSERPSSPGICRRFLSAAFRFTISVIILVVIVFVGLAIVDRHTSFKTDTYFPLSKVRKVLEPFGELIYYIKPPE</sequence>
<evidence type="ECO:0000256" key="4">
    <source>
        <dbReference type="ARBA" id="ARBA00022692"/>
    </source>
</evidence>
<gene>
    <name evidence="13" type="ORF">PEVE_00029365</name>
</gene>
<feature type="region of interest" description="Disordered" evidence="9">
    <location>
        <begin position="1259"/>
        <end position="1322"/>
    </location>
</feature>
<keyword evidence="4 10" id="KW-0812">Transmembrane</keyword>
<keyword evidence="3" id="KW-0963">Cytoplasm</keyword>
<evidence type="ECO:0000256" key="2">
    <source>
        <dbReference type="ARBA" id="ARBA00004496"/>
    </source>
</evidence>
<dbReference type="Proteomes" id="UP001159427">
    <property type="component" value="Unassembled WGS sequence"/>
</dbReference>
<feature type="region of interest" description="Disordered" evidence="9">
    <location>
        <begin position="927"/>
        <end position="948"/>
    </location>
</feature>
<evidence type="ECO:0000313" key="13">
    <source>
        <dbReference type="EMBL" id="CAH3016418.1"/>
    </source>
</evidence>
<feature type="transmembrane region" description="Helical" evidence="10">
    <location>
        <begin position="1332"/>
        <end position="1354"/>
    </location>
</feature>
<dbReference type="InterPro" id="IPR008677">
    <property type="entry name" value="MRVI1"/>
</dbReference>
<evidence type="ECO:0000256" key="10">
    <source>
        <dbReference type="SAM" id="Phobius"/>
    </source>
</evidence>
<feature type="compositionally biased region" description="Acidic residues" evidence="9">
    <location>
        <begin position="1295"/>
        <end position="1311"/>
    </location>
</feature>
<name>A0ABN8LHF0_9CNID</name>
<dbReference type="PANTHER" id="PTHR15352:SF1">
    <property type="entry name" value="KASH5-LIKE COILED-COIL DOMAIN-CONTAINING PROTEIN"/>
    <property type="match status" value="1"/>
</dbReference>
<feature type="domain" description="KASH5-like coiled-coil" evidence="12">
    <location>
        <begin position="180"/>
        <end position="362"/>
    </location>
</feature>
<evidence type="ECO:0000259" key="12">
    <source>
        <dbReference type="Pfam" id="PF14662"/>
    </source>
</evidence>
<feature type="coiled-coil region" evidence="8">
    <location>
        <begin position="341"/>
        <end position="382"/>
    </location>
</feature>
<dbReference type="InterPro" id="IPR039508">
    <property type="entry name" value="KASH5_EF-hand-like_dom"/>
</dbReference>
<reference evidence="13 14" key="1">
    <citation type="submission" date="2022-05" db="EMBL/GenBank/DDBJ databases">
        <authorList>
            <consortium name="Genoscope - CEA"/>
            <person name="William W."/>
        </authorList>
    </citation>
    <scope>NUCLEOTIDE SEQUENCE [LARGE SCALE GENOMIC DNA]</scope>
</reference>
<evidence type="ECO:0000256" key="3">
    <source>
        <dbReference type="ARBA" id="ARBA00022490"/>
    </source>
</evidence>
<dbReference type="Pfam" id="PF14662">
    <property type="entry name" value="KASH_CCD"/>
    <property type="match status" value="1"/>
</dbReference>
<protein>
    <recommendedName>
        <fullName evidence="15">Lymphoid-restricted membrane protein</fullName>
    </recommendedName>
</protein>
<keyword evidence="5 10" id="KW-1133">Transmembrane helix</keyword>
<keyword evidence="7 10" id="KW-0472">Membrane</keyword>
<feature type="domain" description="Protein KASH5 EF-hand-like" evidence="11">
    <location>
        <begin position="46"/>
        <end position="112"/>
    </location>
</feature>
<proteinExistence type="predicted"/>
<dbReference type="Pfam" id="PF05781">
    <property type="entry name" value="MRVI1"/>
    <property type="match status" value="1"/>
</dbReference>
<dbReference type="InterPro" id="IPR028168">
    <property type="entry name" value="KASH5_CC"/>
</dbReference>
<organism evidence="13 14">
    <name type="scientific">Porites evermanni</name>
    <dbReference type="NCBI Taxonomy" id="104178"/>
    <lineage>
        <taxon>Eukaryota</taxon>
        <taxon>Metazoa</taxon>
        <taxon>Cnidaria</taxon>
        <taxon>Anthozoa</taxon>
        <taxon>Hexacorallia</taxon>
        <taxon>Scleractinia</taxon>
        <taxon>Fungiina</taxon>
        <taxon>Poritidae</taxon>
        <taxon>Porites</taxon>
    </lineage>
</organism>
<feature type="coiled-coil region" evidence="8">
    <location>
        <begin position="180"/>
        <end position="228"/>
    </location>
</feature>
<feature type="coiled-coil region" evidence="8">
    <location>
        <begin position="253"/>
        <end position="315"/>
    </location>
</feature>
<feature type="coiled-coil region" evidence="8">
    <location>
        <begin position="530"/>
        <end position="669"/>
    </location>
</feature>
<feature type="compositionally biased region" description="Low complexity" evidence="9">
    <location>
        <begin position="1142"/>
        <end position="1166"/>
    </location>
</feature>
<evidence type="ECO:0000256" key="1">
    <source>
        <dbReference type="ARBA" id="ARBA00004167"/>
    </source>
</evidence>
<comment type="subcellular location">
    <subcellularLocation>
        <location evidence="2">Cytoplasm</location>
    </subcellularLocation>
    <subcellularLocation>
        <location evidence="1">Membrane</location>
        <topology evidence="1">Single-pass membrane protein</topology>
    </subcellularLocation>
</comment>
<evidence type="ECO:0000259" key="11">
    <source>
        <dbReference type="Pfam" id="PF14658"/>
    </source>
</evidence>
<dbReference type="EMBL" id="CALNXI010000041">
    <property type="protein sequence ID" value="CAH3016418.1"/>
    <property type="molecule type" value="Genomic_DNA"/>
</dbReference>
<feature type="compositionally biased region" description="Low complexity" evidence="9">
    <location>
        <begin position="1312"/>
        <end position="1322"/>
    </location>
</feature>
<dbReference type="PANTHER" id="PTHR15352">
    <property type="entry name" value="LYMPHOID-RESTRICTED MEMBRANE PROTEIN, JAW1"/>
    <property type="match status" value="1"/>
</dbReference>
<feature type="compositionally biased region" description="Low complexity" evidence="9">
    <location>
        <begin position="937"/>
        <end position="947"/>
    </location>
</feature>
<feature type="region of interest" description="Disordered" evidence="9">
    <location>
        <begin position="752"/>
        <end position="827"/>
    </location>
</feature>
<evidence type="ECO:0000256" key="5">
    <source>
        <dbReference type="ARBA" id="ARBA00022989"/>
    </source>
</evidence>